<feature type="transmembrane region" description="Helical" evidence="7">
    <location>
        <begin position="79"/>
        <end position="102"/>
    </location>
</feature>
<dbReference type="EMBL" id="VFOZ01000001">
    <property type="protein sequence ID" value="TQL99996.1"/>
    <property type="molecule type" value="Genomic_DNA"/>
</dbReference>
<feature type="transmembrane region" description="Helical" evidence="7">
    <location>
        <begin position="237"/>
        <end position="257"/>
    </location>
</feature>
<dbReference type="SUPFAM" id="SSF161098">
    <property type="entry name" value="MetI-like"/>
    <property type="match status" value="1"/>
</dbReference>
<dbReference type="InterPro" id="IPR035906">
    <property type="entry name" value="MetI-like_sf"/>
</dbReference>
<protein>
    <submittedName>
        <fullName evidence="9">NitT/TauT family transport system permease protein</fullName>
    </submittedName>
</protein>
<feature type="transmembrane region" description="Helical" evidence="7">
    <location>
        <begin position="171"/>
        <end position="192"/>
    </location>
</feature>
<organism evidence="9 10">
    <name type="scientific">Actinoallomurus bryophytorum</name>
    <dbReference type="NCBI Taxonomy" id="1490222"/>
    <lineage>
        <taxon>Bacteria</taxon>
        <taxon>Bacillati</taxon>
        <taxon>Actinomycetota</taxon>
        <taxon>Actinomycetes</taxon>
        <taxon>Streptosporangiales</taxon>
        <taxon>Thermomonosporaceae</taxon>
        <taxon>Actinoallomurus</taxon>
    </lineage>
</organism>
<dbReference type="PANTHER" id="PTHR30151">
    <property type="entry name" value="ALKANE SULFONATE ABC TRANSPORTER-RELATED, MEMBRANE SUBUNIT"/>
    <property type="match status" value="1"/>
</dbReference>
<dbReference type="PROSITE" id="PS50928">
    <property type="entry name" value="ABC_TM1"/>
    <property type="match status" value="1"/>
</dbReference>
<keyword evidence="6 7" id="KW-0472">Membrane</keyword>
<dbReference type="RefSeq" id="WP_246122134.1">
    <property type="nucleotide sequence ID" value="NZ_VFOZ01000001.1"/>
</dbReference>
<keyword evidence="4 7" id="KW-0812">Transmembrane</keyword>
<evidence type="ECO:0000256" key="2">
    <source>
        <dbReference type="ARBA" id="ARBA00022448"/>
    </source>
</evidence>
<evidence type="ECO:0000256" key="3">
    <source>
        <dbReference type="ARBA" id="ARBA00022475"/>
    </source>
</evidence>
<dbReference type="PANTHER" id="PTHR30151:SF0">
    <property type="entry name" value="ABC TRANSPORTER PERMEASE PROTEIN MJ0413-RELATED"/>
    <property type="match status" value="1"/>
</dbReference>
<proteinExistence type="inferred from homology"/>
<evidence type="ECO:0000256" key="7">
    <source>
        <dbReference type="RuleBase" id="RU363032"/>
    </source>
</evidence>
<dbReference type="Gene3D" id="1.10.3720.10">
    <property type="entry name" value="MetI-like"/>
    <property type="match status" value="1"/>
</dbReference>
<keyword evidence="2 7" id="KW-0813">Transport</keyword>
<feature type="domain" description="ABC transmembrane type-1" evidence="8">
    <location>
        <begin position="73"/>
        <end position="255"/>
    </location>
</feature>
<keyword evidence="3" id="KW-1003">Cell membrane</keyword>
<accession>A0A543CSB2</accession>
<keyword evidence="10" id="KW-1185">Reference proteome</keyword>
<dbReference type="Proteomes" id="UP000316096">
    <property type="component" value="Unassembled WGS sequence"/>
</dbReference>
<dbReference type="GO" id="GO:0005886">
    <property type="term" value="C:plasma membrane"/>
    <property type="evidence" value="ECO:0007669"/>
    <property type="project" value="UniProtKB-SubCell"/>
</dbReference>
<evidence type="ECO:0000256" key="1">
    <source>
        <dbReference type="ARBA" id="ARBA00004651"/>
    </source>
</evidence>
<evidence type="ECO:0000259" key="8">
    <source>
        <dbReference type="PROSITE" id="PS50928"/>
    </source>
</evidence>
<keyword evidence="5 7" id="KW-1133">Transmembrane helix</keyword>
<comment type="caution">
    <text evidence="9">The sequence shown here is derived from an EMBL/GenBank/DDBJ whole genome shotgun (WGS) entry which is preliminary data.</text>
</comment>
<evidence type="ECO:0000256" key="6">
    <source>
        <dbReference type="ARBA" id="ARBA00023136"/>
    </source>
</evidence>
<feature type="transmembrane region" description="Helical" evidence="7">
    <location>
        <begin position="141"/>
        <end position="159"/>
    </location>
</feature>
<comment type="subcellular location">
    <subcellularLocation>
        <location evidence="1 7">Cell membrane</location>
        <topology evidence="1 7">Multi-pass membrane protein</topology>
    </subcellularLocation>
</comment>
<name>A0A543CSB2_9ACTN</name>
<comment type="similarity">
    <text evidence="7">Belongs to the binding-protein-dependent transport system permease family.</text>
</comment>
<evidence type="ECO:0000313" key="9">
    <source>
        <dbReference type="EMBL" id="TQL99996.1"/>
    </source>
</evidence>
<dbReference type="GO" id="GO:0055085">
    <property type="term" value="P:transmembrane transport"/>
    <property type="evidence" value="ECO:0007669"/>
    <property type="project" value="InterPro"/>
</dbReference>
<sequence>MILEEPPAPSGERPALTRTGRWVRGAAGLAILAAASEILGRAGIVDRDYLPPASAVLARSVGLLGDTEFLSGVWSTVRAWAIGLAIAVGGGVSLGLLLGSVPVLNTAVRAIVEFLRPIPSVALIPLVSLILGTGLRTEATLIVYAATWPVLFNTIYGLQDVDPVAKDTLRAFGFSRLSVTWLVSLPSAAPFIATGIRLAAAIALILAVGTEILSGFGQGLGVFIAQAQQTVDGTTDVLAGTVWAGMLGLIINTALVLGERRLFHWHVSQTKDRS</sequence>
<dbReference type="InterPro" id="IPR000515">
    <property type="entry name" value="MetI-like"/>
</dbReference>
<gene>
    <name evidence="9" type="ORF">FB559_5698</name>
</gene>
<reference evidence="9 10" key="1">
    <citation type="submission" date="2019-06" db="EMBL/GenBank/DDBJ databases">
        <title>Sequencing the genomes of 1000 actinobacteria strains.</title>
        <authorList>
            <person name="Klenk H.-P."/>
        </authorList>
    </citation>
    <scope>NUCLEOTIDE SEQUENCE [LARGE SCALE GENOMIC DNA]</scope>
    <source>
        <strain evidence="9 10">DSM 102200</strain>
    </source>
</reference>
<feature type="transmembrane region" description="Helical" evidence="7">
    <location>
        <begin position="198"/>
        <end position="225"/>
    </location>
</feature>
<dbReference type="AlphaFoldDB" id="A0A543CSB2"/>
<evidence type="ECO:0000256" key="5">
    <source>
        <dbReference type="ARBA" id="ARBA00022989"/>
    </source>
</evidence>
<evidence type="ECO:0000256" key="4">
    <source>
        <dbReference type="ARBA" id="ARBA00022692"/>
    </source>
</evidence>
<evidence type="ECO:0000313" key="10">
    <source>
        <dbReference type="Proteomes" id="UP000316096"/>
    </source>
</evidence>
<dbReference type="Pfam" id="PF00528">
    <property type="entry name" value="BPD_transp_1"/>
    <property type="match status" value="1"/>
</dbReference>